<dbReference type="Proteomes" id="UP000756530">
    <property type="component" value="Unassembled WGS sequence"/>
</dbReference>
<evidence type="ECO:0000256" key="1">
    <source>
        <dbReference type="SAM" id="Phobius"/>
    </source>
</evidence>
<feature type="transmembrane region" description="Helical" evidence="1">
    <location>
        <begin position="111"/>
        <end position="129"/>
    </location>
</feature>
<keyword evidence="1" id="KW-0472">Membrane</keyword>
<accession>A0ABS6SZE0</accession>
<organism evidence="2 3">
    <name type="scientific">Maritimibacter dapengensis</name>
    <dbReference type="NCBI Taxonomy" id="2836868"/>
    <lineage>
        <taxon>Bacteria</taxon>
        <taxon>Pseudomonadati</taxon>
        <taxon>Pseudomonadota</taxon>
        <taxon>Alphaproteobacteria</taxon>
        <taxon>Rhodobacterales</taxon>
        <taxon>Roseobacteraceae</taxon>
        <taxon>Maritimibacter</taxon>
    </lineage>
</organism>
<keyword evidence="1" id="KW-0812">Transmembrane</keyword>
<dbReference type="PANTHER" id="PTHR35371:SF1">
    <property type="entry name" value="BLR7753 PROTEIN"/>
    <property type="match status" value="1"/>
</dbReference>
<dbReference type="Pfam" id="PF01124">
    <property type="entry name" value="MAPEG"/>
    <property type="match status" value="1"/>
</dbReference>
<sequence length="130" mass="13949">MSIALTGMVAFAALVLVHVSVDSFLLKGSVGNAWTVGPRDRDPEAGPYARRAHRALWNFLETAPAFLALAVVATLTTRGGLWVTWGVALYLAGRVLYLPAYIAGVPWLRTIIWQVSMIGIVAMLIGIVTG</sequence>
<dbReference type="InterPro" id="IPR001129">
    <property type="entry name" value="Membr-assoc_MAPEG"/>
</dbReference>
<dbReference type="RefSeq" id="WP_218390589.1">
    <property type="nucleotide sequence ID" value="NZ_JAHUZE010000001.1"/>
</dbReference>
<feature type="transmembrane region" description="Helical" evidence="1">
    <location>
        <begin position="57"/>
        <end position="75"/>
    </location>
</feature>
<dbReference type="EMBL" id="JAHUZE010000001">
    <property type="protein sequence ID" value="MBV7377716.1"/>
    <property type="molecule type" value="Genomic_DNA"/>
</dbReference>
<evidence type="ECO:0000313" key="3">
    <source>
        <dbReference type="Proteomes" id="UP000756530"/>
    </source>
</evidence>
<keyword evidence="1" id="KW-1133">Transmembrane helix</keyword>
<proteinExistence type="predicted"/>
<dbReference type="PANTHER" id="PTHR35371">
    <property type="entry name" value="INNER MEMBRANE PROTEIN"/>
    <property type="match status" value="1"/>
</dbReference>
<comment type="caution">
    <text evidence="2">The sequence shown here is derived from an EMBL/GenBank/DDBJ whole genome shotgun (WGS) entry which is preliminary data.</text>
</comment>
<feature type="transmembrane region" description="Helical" evidence="1">
    <location>
        <begin position="82"/>
        <end position="105"/>
    </location>
</feature>
<keyword evidence="3" id="KW-1185">Reference proteome</keyword>
<protein>
    <submittedName>
        <fullName evidence="2">MAPEG family protein</fullName>
    </submittedName>
</protein>
<evidence type="ECO:0000313" key="2">
    <source>
        <dbReference type="EMBL" id="MBV7377716.1"/>
    </source>
</evidence>
<name>A0ABS6SZE0_9RHOB</name>
<gene>
    <name evidence="2" type="ORF">KJP28_02180</name>
</gene>
<reference evidence="2 3" key="1">
    <citation type="submission" date="2021-05" db="EMBL/GenBank/DDBJ databases">
        <title>Culturable bacteria isolated from Daya Bay.</title>
        <authorList>
            <person name="Zheng W."/>
            <person name="Yu S."/>
            <person name="Huang Y."/>
        </authorList>
    </citation>
    <scope>NUCLEOTIDE SEQUENCE [LARGE SCALE GENOMIC DNA]</scope>
    <source>
        <strain evidence="2 3">DP4N28-5</strain>
    </source>
</reference>